<accession>A0A843AHP0</accession>
<protein>
    <submittedName>
        <fullName evidence="1">Uncharacterized protein</fullName>
    </submittedName>
</protein>
<dbReference type="Proteomes" id="UP000606900">
    <property type="component" value="Unassembled WGS sequence"/>
</dbReference>
<sequence>MVKKRESNIKVGITCKCQDAAVARPPSLLRKVQCKKCGIFFRTNRAKDGPDLCFNCRTGR</sequence>
<proteinExistence type="predicted"/>
<gene>
    <name evidence="1" type="ORF">ISP06_06480</name>
</gene>
<reference evidence="1" key="1">
    <citation type="submission" date="2020-10" db="EMBL/GenBank/DDBJ databases">
        <title>Dehalococcoides mccartyi of a TCE/Cr reducing biochatode.</title>
        <authorList>
            <person name="Matturro B."/>
        </authorList>
    </citation>
    <scope>NUCLEOTIDE SEQUENCE</scope>
    <source>
        <strain evidence="1">Bin2</strain>
    </source>
</reference>
<dbReference type="AlphaFoldDB" id="A0A843AHP0"/>
<dbReference type="OrthoDB" id="71048at2157"/>
<dbReference type="RefSeq" id="WP_048072786.1">
    <property type="nucleotide sequence ID" value="NZ_CALCVY010000080.1"/>
</dbReference>
<dbReference type="GeneID" id="26740587"/>
<organism evidence="1 2">
    <name type="scientific">Methanobacterium formicicum</name>
    <dbReference type="NCBI Taxonomy" id="2162"/>
    <lineage>
        <taxon>Archaea</taxon>
        <taxon>Methanobacteriati</taxon>
        <taxon>Methanobacteriota</taxon>
        <taxon>Methanomada group</taxon>
        <taxon>Methanobacteria</taxon>
        <taxon>Methanobacteriales</taxon>
        <taxon>Methanobacteriaceae</taxon>
        <taxon>Methanobacterium</taxon>
    </lineage>
</organism>
<evidence type="ECO:0000313" key="1">
    <source>
        <dbReference type="EMBL" id="MBF4475102.1"/>
    </source>
</evidence>
<name>A0A843AHP0_METFO</name>
<dbReference type="EMBL" id="JADIIL010000023">
    <property type="protein sequence ID" value="MBF4475102.1"/>
    <property type="molecule type" value="Genomic_DNA"/>
</dbReference>
<comment type="caution">
    <text evidence="1">The sequence shown here is derived from an EMBL/GenBank/DDBJ whole genome shotgun (WGS) entry which is preliminary data.</text>
</comment>
<evidence type="ECO:0000313" key="2">
    <source>
        <dbReference type="Proteomes" id="UP000606900"/>
    </source>
</evidence>